<protein>
    <recommendedName>
        <fullName evidence="3">Reverse transcriptase Ty1/copia-type domain-containing protein</fullName>
    </recommendedName>
</protein>
<keyword evidence="2" id="KW-1185">Reference proteome</keyword>
<evidence type="ECO:0000313" key="1">
    <source>
        <dbReference type="EMBL" id="MBW0528518.1"/>
    </source>
</evidence>
<dbReference type="EMBL" id="AVOT02034419">
    <property type="protein sequence ID" value="MBW0528518.1"/>
    <property type="molecule type" value="Genomic_DNA"/>
</dbReference>
<evidence type="ECO:0000313" key="2">
    <source>
        <dbReference type="Proteomes" id="UP000765509"/>
    </source>
</evidence>
<dbReference type="AlphaFoldDB" id="A0A9Q3I589"/>
<evidence type="ECO:0008006" key="3">
    <source>
        <dbReference type="Google" id="ProtNLM"/>
    </source>
</evidence>
<sequence length="135" mass="14941">MGITAMEVDQSLYIFRSRETIMAIWIYVDDGVIASNSPEAVSNFKSQLCTEVEIKWCDEISQIVGLECMFGKGEVAIAQRRLTDSILAAYPQKIVKIEWPPPVLPTVNSNLKDDILDPTPFQSVIGSLAYILSGS</sequence>
<dbReference type="OrthoDB" id="8064356at2759"/>
<name>A0A9Q3I589_9BASI</name>
<accession>A0A9Q3I589</accession>
<reference evidence="1" key="1">
    <citation type="submission" date="2021-03" db="EMBL/GenBank/DDBJ databases">
        <title>Draft genome sequence of rust myrtle Austropuccinia psidii MF-1, a brazilian biotype.</title>
        <authorList>
            <person name="Quecine M.C."/>
            <person name="Pachon D.M.R."/>
            <person name="Bonatelli M.L."/>
            <person name="Correr F.H."/>
            <person name="Franceschini L.M."/>
            <person name="Leite T.F."/>
            <person name="Margarido G.R.A."/>
            <person name="Almeida C.A."/>
            <person name="Ferrarezi J.A."/>
            <person name="Labate C.A."/>
        </authorList>
    </citation>
    <scope>NUCLEOTIDE SEQUENCE</scope>
    <source>
        <strain evidence="1">MF-1</strain>
    </source>
</reference>
<gene>
    <name evidence="1" type="ORF">O181_068233</name>
</gene>
<comment type="caution">
    <text evidence="1">The sequence shown here is derived from an EMBL/GenBank/DDBJ whole genome shotgun (WGS) entry which is preliminary data.</text>
</comment>
<dbReference type="Proteomes" id="UP000765509">
    <property type="component" value="Unassembled WGS sequence"/>
</dbReference>
<organism evidence="1 2">
    <name type="scientific">Austropuccinia psidii MF-1</name>
    <dbReference type="NCBI Taxonomy" id="1389203"/>
    <lineage>
        <taxon>Eukaryota</taxon>
        <taxon>Fungi</taxon>
        <taxon>Dikarya</taxon>
        <taxon>Basidiomycota</taxon>
        <taxon>Pucciniomycotina</taxon>
        <taxon>Pucciniomycetes</taxon>
        <taxon>Pucciniales</taxon>
        <taxon>Sphaerophragmiaceae</taxon>
        <taxon>Austropuccinia</taxon>
    </lineage>
</organism>
<proteinExistence type="predicted"/>